<reference evidence="2 3" key="1">
    <citation type="submission" date="2019-09" db="EMBL/GenBank/DDBJ databases">
        <title>Draft genome sequence of 3 type strains from the CCUG.</title>
        <authorList>
            <person name="Pineiro-Iglesias B."/>
            <person name="Tunovic T."/>
            <person name="Unosson C."/>
            <person name="Inganas E."/>
            <person name="Ohlen M."/>
            <person name="Cardew S."/>
            <person name="Jensie-Markopoulos S."/>
            <person name="Salva-Serra F."/>
            <person name="Jaen-Luchoro D."/>
            <person name="Karlsson R."/>
            <person name="Svensson-Stadler L."/>
            <person name="Chun J."/>
            <person name="Moore E."/>
        </authorList>
    </citation>
    <scope>NUCLEOTIDE SEQUENCE [LARGE SCALE GENOMIC DNA]</scope>
    <source>
        <strain evidence="2 3">CCUG 65427</strain>
    </source>
</reference>
<dbReference type="Proteomes" id="UP000434554">
    <property type="component" value="Unassembled WGS sequence"/>
</dbReference>
<sequence length="430" mass="49550">MEFYMKQWYKIHKYTGYIGGIVFFLLCFSGLVIMLRGFSFSNIEKEMYSAHESSMWNNSQNQINTILAEHPNYTLRSMAIRPETSLISFRFTEKNNKEIIRYHYYIRDGQFIPANNQMVPRHVDMDYTAVIVRTLARFHSNLLLGDTGRVLLLLFSLVSLVTCFAGYKIYRKINLSPKRGMYSLHTFLGIVVSPYCIILFVSGILLIGHSYFSRVYYADSAAGAEASFASQQKTASVYTYSDIFDLVKNKYPDKEVLSLDIPSGKDLSKPATSTYHLCLIDKSELQNAYQGYFVADDLWVWAYKSPEFISYITSPPWYMSILAVGVDLHFKNHGHPALEIIWLIYLDLSCALLLLLFIKPLRRVQIVMNNRYSFGWGTFILNCGYLFLPLFGKIGVYIGIVCGLLSFVLIGLNIKNIIYKKYEITLFYLI</sequence>
<dbReference type="PANTHER" id="PTHR34219">
    <property type="entry name" value="IRON-REGULATED INNER MEMBRANE PROTEIN-RELATED"/>
    <property type="match status" value="1"/>
</dbReference>
<feature type="transmembrane region" description="Helical" evidence="1">
    <location>
        <begin position="150"/>
        <end position="170"/>
    </location>
</feature>
<evidence type="ECO:0000313" key="2">
    <source>
        <dbReference type="EMBL" id="KAB1479120.1"/>
    </source>
</evidence>
<keyword evidence="1" id="KW-0812">Transmembrane</keyword>
<dbReference type="Pfam" id="PF03929">
    <property type="entry name" value="PepSY_TM"/>
    <property type="match status" value="1"/>
</dbReference>
<dbReference type="InterPro" id="IPR005625">
    <property type="entry name" value="PepSY-ass_TM"/>
</dbReference>
<dbReference type="EMBL" id="WBKH01000003">
    <property type="protein sequence ID" value="KAB1479120.1"/>
    <property type="molecule type" value="Genomic_DNA"/>
</dbReference>
<evidence type="ECO:0000256" key="1">
    <source>
        <dbReference type="SAM" id="Phobius"/>
    </source>
</evidence>
<keyword evidence="1" id="KW-1133">Transmembrane helix</keyword>
<accession>A0A833CCW7</accession>
<comment type="caution">
    <text evidence="2">The sequence shown here is derived from an EMBL/GenBank/DDBJ whole genome shotgun (WGS) entry which is preliminary data.</text>
</comment>
<feature type="transmembrane region" description="Helical" evidence="1">
    <location>
        <begin position="370"/>
        <end position="388"/>
    </location>
</feature>
<protein>
    <submittedName>
        <fullName evidence="2">PepSY domain-containing protein</fullName>
    </submittedName>
</protein>
<feature type="transmembrane region" description="Helical" evidence="1">
    <location>
        <begin position="14"/>
        <end position="38"/>
    </location>
</feature>
<evidence type="ECO:0000313" key="3">
    <source>
        <dbReference type="Proteomes" id="UP000434554"/>
    </source>
</evidence>
<organism evidence="2 3">
    <name type="scientific">Veillonella seminalis</name>
    <dbReference type="NCBI Taxonomy" id="1502943"/>
    <lineage>
        <taxon>Bacteria</taxon>
        <taxon>Bacillati</taxon>
        <taxon>Bacillota</taxon>
        <taxon>Negativicutes</taxon>
        <taxon>Veillonellales</taxon>
        <taxon>Veillonellaceae</taxon>
        <taxon>Veillonella</taxon>
    </lineage>
</organism>
<feature type="transmembrane region" description="Helical" evidence="1">
    <location>
        <begin position="340"/>
        <end position="358"/>
    </location>
</feature>
<keyword evidence="1" id="KW-0472">Membrane</keyword>
<name>A0A833CCW7_9FIRM</name>
<feature type="transmembrane region" description="Helical" evidence="1">
    <location>
        <begin position="182"/>
        <end position="207"/>
    </location>
</feature>
<dbReference type="PANTHER" id="PTHR34219:SF3">
    <property type="entry name" value="BLL7967 PROTEIN"/>
    <property type="match status" value="1"/>
</dbReference>
<feature type="transmembrane region" description="Helical" evidence="1">
    <location>
        <begin position="394"/>
        <end position="414"/>
    </location>
</feature>
<proteinExistence type="predicted"/>
<dbReference type="AlphaFoldDB" id="A0A833CCW7"/>
<gene>
    <name evidence="2" type="ORF">F8R14_02895</name>
</gene>